<evidence type="ECO:0000313" key="2">
    <source>
        <dbReference type="EMBL" id="KAF6011153.1"/>
    </source>
</evidence>
<evidence type="ECO:0000313" key="5">
    <source>
        <dbReference type="Proteomes" id="UP000478008"/>
    </source>
</evidence>
<protein>
    <submittedName>
        <fullName evidence="4">DEBR0S5_09274g1_1</fullName>
    </submittedName>
</protein>
<dbReference type="Pfam" id="PF04707">
    <property type="entry name" value="PRELI"/>
    <property type="match status" value="1"/>
</dbReference>
<dbReference type="Proteomes" id="UP000478008">
    <property type="component" value="Unassembled WGS sequence"/>
</dbReference>
<keyword evidence="5" id="KW-1185">Reference proteome</keyword>
<evidence type="ECO:0000313" key="3">
    <source>
        <dbReference type="EMBL" id="QOU20698.1"/>
    </source>
</evidence>
<accession>A0A7D9H1U5</accession>
<reference evidence="2 6" key="2">
    <citation type="journal article" date="2020" name="Appl. Microbiol. Biotechnol.">
        <title>Targeted gene deletion in Brettanomyces bruxellensis with an expression-free CRISPR-Cas9 system.</title>
        <authorList>
            <person name="Varela C."/>
            <person name="Bartel C."/>
            <person name="Onetto C."/>
            <person name="Borneman A."/>
        </authorList>
    </citation>
    <scope>NUCLEOTIDE SEQUENCE [LARGE SCALE GENOMIC DNA]</scope>
    <source>
        <strain evidence="2 6">AWRI1613</strain>
    </source>
</reference>
<proteinExistence type="predicted"/>
<dbReference type="EMBL" id="JABCYN010000025">
    <property type="protein sequence ID" value="KAF6011153.1"/>
    <property type="molecule type" value="Genomic_DNA"/>
</dbReference>
<evidence type="ECO:0000313" key="4">
    <source>
        <dbReference type="EMBL" id="VUG19686.1"/>
    </source>
</evidence>
<evidence type="ECO:0000313" key="6">
    <source>
        <dbReference type="Proteomes" id="UP000568158"/>
    </source>
</evidence>
<organism evidence="4 5">
    <name type="scientific">Dekkera bruxellensis</name>
    <name type="common">Brettanomyces custersii</name>
    <dbReference type="NCBI Taxonomy" id="5007"/>
    <lineage>
        <taxon>Eukaryota</taxon>
        <taxon>Fungi</taxon>
        <taxon>Dikarya</taxon>
        <taxon>Ascomycota</taxon>
        <taxon>Saccharomycotina</taxon>
        <taxon>Pichiomycetes</taxon>
        <taxon>Pichiales</taxon>
        <taxon>Pichiaceae</taxon>
        <taxon>Brettanomyces</taxon>
    </lineage>
</organism>
<dbReference type="Proteomes" id="UP000568158">
    <property type="component" value="Unassembled WGS sequence"/>
</dbReference>
<feature type="domain" description="PRELI/MSF1" evidence="1">
    <location>
        <begin position="1"/>
        <end position="176"/>
    </location>
</feature>
<name>A0A7D9H1U5_DEKBR</name>
<dbReference type="AlphaFoldDB" id="A0A7D9H1U5"/>
<dbReference type="PROSITE" id="PS50904">
    <property type="entry name" value="PRELI_MSF1"/>
    <property type="match status" value="1"/>
</dbReference>
<dbReference type="OrthoDB" id="341300at2759"/>
<dbReference type="GO" id="GO:0005758">
    <property type="term" value="C:mitochondrial intermembrane space"/>
    <property type="evidence" value="ECO:0007669"/>
    <property type="project" value="InterPro"/>
</dbReference>
<dbReference type="InterPro" id="IPR006797">
    <property type="entry name" value="PRELI/MSF1_dom"/>
</dbReference>
<dbReference type="EMBL" id="CABFWN010000005">
    <property type="protein sequence ID" value="VUG19686.1"/>
    <property type="molecule type" value="Genomic_DNA"/>
</dbReference>
<gene>
    <name evidence="4" type="primary">UPS1</name>
    <name evidence="3" type="ORF">BRETT_000409</name>
    <name evidence="4" type="ORF">DEBR0S5_09274G</name>
    <name evidence="2" type="ORF">HII12_002747</name>
</gene>
<dbReference type="PANTHER" id="PTHR11158">
    <property type="entry name" value="MSF1/PX19 RELATED"/>
    <property type="match status" value="1"/>
</dbReference>
<dbReference type="Proteomes" id="UP000663131">
    <property type="component" value="Chromosome 8"/>
</dbReference>
<dbReference type="InterPro" id="IPR037365">
    <property type="entry name" value="Slowmo/Ups"/>
</dbReference>
<dbReference type="EMBL" id="CP063136">
    <property type="protein sequence ID" value="QOU20698.1"/>
    <property type="molecule type" value="Genomic_DNA"/>
</dbReference>
<reference evidence="3" key="4">
    <citation type="journal article" name="BMC Genomics">
        <title>New genome assemblies reveal patterns of domestication and adaptation across Brettanomyces (Dekkera) species.</title>
        <authorList>
            <person name="Roach M.J."/>
            <person name="Borneman A.R."/>
        </authorList>
    </citation>
    <scope>NUCLEOTIDE SEQUENCE</scope>
    <source>
        <strain evidence="3">UCD 2041</strain>
    </source>
</reference>
<reference evidence="3" key="3">
    <citation type="submission" date="2020-10" db="EMBL/GenBank/DDBJ databases">
        <authorList>
            <person name="Palmer J.M."/>
        </authorList>
    </citation>
    <scope>NUCLEOTIDE SEQUENCE</scope>
    <source>
        <strain evidence="3">UCD 2041</strain>
    </source>
</reference>
<dbReference type="OMA" id="GYEFFKC"/>
<reference evidence="4 5" key="1">
    <citation type="submission" date="2019-07" db="EMBL/GenBank/DDBJ databases">
        <authorList>
            <person name="Friedrich A."/>
            <person name="Schacherer J."/>
        </authorList>
    </citation>
    <scope>NUCLEOTIDE SEQUENCE [LARGE SCALE GENOMIC DNA]</scope>
</reference>
<sequence length="197" mass="23342">MVLYMKNKHTFQHDFETVTLAYFNRYPNPYSKHVKSIDTVEKYIDLEGKLHQTKLIRKCGHLPNWVRPFLGTISSSWIVEKTVVDPISRTMQTYNCNLDYTKLLTVEESTFYKYDFEKGVTHSTATVSFRSRFKRFGALNLKDKIEDWSKTRFTEHSQGSRMGLKIVMERVRQKMADRLKQSQEQLKQVQQVRQCNA</sequence>
<evidence type="ECO:0000259" key="1">
    <source>
        <dbReference type="PROSITE" id="PS50904"/>
    </source>
</evidence>